<reference evidence="6 7" key="1">
    <citation type="submission" date="2021-01" db="EMBL/GenBank/DDBJ databases">
        <title>Chryseolinea sp. Jin1 Genome sequencing and assembly.</title>
        <authorList>
            <person name="Kim I."/>
        </authorList>
    </citation>
    <scope>NUCLEOTIDE SEQUENCE [LARGE SCALE GENOMIC DNA]</scope>
    <source>
        <strain evidence="6 7">Jin1</strain>
    </source>
</reference>
<dbReference type="PANTHER" id="PTHR46743:SF2">
    <property type="entry name" value="TEICHOIC ACIDS EXPORT ATP-BINDING PROTEIN TAGH"/>
    <property type="match status" value="1"/>
</dbReference>
<evidence type="ECO:0000256" key="4">
    <source>
        <dbReference type="ARBA" id="ARBA00022840"/>
    </source>
</evidence>
<comment type="caution">
    <text evidence="6">The sequence shown here is derived from an EMBL/GenBank/DDBJ whole genome shotgun (WGS) entry which is preliminary data.</text>
</comment>
<dbReference type="Gene3D" id="2.70.50.60">
    <property type="entry name" value="abc- transporter (atp binding component) like domain"/>
    <property type="match status" value="1"/>
</dbReference>
<dbReference type="Pfam" id="PF00005">
    <property type="entry name" value="ABC_tran"/>
    <property type="match status" value="1"/>
</dbReference>
<dbReference type="InterPro" id="IPR003593">
    <property type="entry name" value="AAA+_ATPase"/>
</dbReference>
<dbReference type="InterPro" id="IPR015860">
    <property type="entry name" value="ABC_transpr_TagH-like"/>
</dbReference>
<evidence type="ECO:0000313" key="7">
    <source>
        <dbReference type="Proteomes" id="UP000613030"/>
    </source>
</evidence>
<proteinExistence type="inferred from homology"/>
<dbReference type="PROSITE" id="PS00211">
    <property type="entry name" value="ABC_TRANSPORTER_1"/>
    <property type="match status" value="1"/>
</dbReference>
<name>A0ABS1KZD9_9BACT</name>
<dbReference type="InterPro" id="IPR003439">
    <property type="entry name" value="ABC_transporter-like_ATP-bd"/>
</dbReference>
<evidence type="ECO:0000259" key="5">
    <source>
        <dbReference type="PROSITE" id="PS50893"/>
    </source>
</evidence>
<evidence type="ECO:0000313" key="6">
    <source>
        <dbReference type="EMBL" id="MBL0744037.1"/>
    </source>
</evidence>
<dbReference type="PROSITE" id="PS50893">
    <property type="entry name" value="ABC_TRANSPORTER_2"/>
    <property type="match status" value="1"/>
</dbReference>
<keyword evidence="2" id="KW-0813">Transport</keyword>
<gene>
    <name evidence="6" type="ORF">JI741_22580</name>
</gene>
<dbReference type="SMART" id="SM00382">
    <property type="entry name" value="AAA"/>
    <property type="match status" value="1"/>
</dbReference>
<protein>
    <submittedName>
        <fullName evidence="6">ABC transporter ATP-binding protein</fullName>
    </submittedName>
</protein>
<dbReference type="CDD" id="cd03220">
    <property type="entry name" value="ABC_KpsT_Wzt"/>
    <property type="match status" value="1"/>
</dbReference>
<dbReference type="InterPro" id="IPR027417">
    <property type="entry name" value="P-loop_NTPase"/>
</dbReference>
<dbReference type="Gene3D" id="3.40.50.300">
    <property type="entry name" value="P-loop containing nucleotide triphosphate hydrolases"/>
    <property type="match status" value="1"/>
</dbReference>
<comment type="similarity">
    <text evidence="1">Belongs to the ABC transporter superfamily.</text>
</comment>
<sequence length="421" mass="47589">MSRAIEVESLGKLYRLGEVGTGTLSHDLKRWWAKARGQGDPYAKVGQLNDRTKAASKNEYVWALKDISFNINKGDVVGIIGRNGAGKSTLLKVLSRITAPSEGNVRIKGRIASLLEVGTGFHTEMTGRENVFMNGTILGMTRYEIASKFDDIVDFAGVSKYIDTPVKRYSSGMMVRLGFAVAAFLEPEILIVDEVLAVGDFEFQERALGKMKEVSKNGGRTVLFVSHNMQAISILCKKSFLLKSGSLAMEGETESVINSYLLENKVDHSKLTYEKENKSDESRIEKLYLKTTRPNNIQDNGQPMSIVFEIDNKVKIDGAAIAIEIVNAYDERILNLTLYHNNMNFCDITGKFKLECVIPKCRLYMGNYRLKVHFTANYGRTKIEMLNDVCYFEVTMLNLERSYPWTINEMKYIEDYKWILS</sequence>
<evidence type="ECO:0000256" key="2">
    <source>
        <dbReference type="ARBA" id="ARBA00022448"/>
    </source>
</evidence>
<keyword evidence="4 6" id="KW-0067">ATP-binding</keyword>
<feature type="domain" description="ABC transporter" evidence="5">
    <location>
        <begin position="46"/>
        <end position="269"/>
    </location>
</feature>
<dbReference type="InterPro" id="IPR050683">
    <property type="entry name" value="Bact_Polysacc_Export_ATP-bd"/>
</dbReference>
<evidence type="ECO:0000256" key="1">
    <source>
        <dbReference type="ARBA" id="ARBA00005417"/>
    </source>
</evidence>
<dbReference type="GO" id="GO:0005524">
    <property type="term" value="F:ATP binding"/>
    <property type="evidence" value="ECO:0007669"/>
    <property type="project" value="UniProtKB-KW"/>
</dbReference>
<dbReference type="InterPro" id="IPR017871">
    <property type="entry name" value="ABC_transporter-like_CS"/>
</dbReference>
<organism evidence="6 7">
    <name type="scientific">Chryseolinea lacunae</name>
    <dbReference type="NCBI Taxonomy" id="2801331"/>
    <lineage>
        <taxon>Bacteria</taxon>
        <taxon>Pseudomonadati</taxon>
        <taxon>Bacteroidota</taxon>
        <taxon>Cytophagia</taxon>
        <taxon>Cytophagales</taxon>
        <taxon>Fulvivirgaceae</taxon>
        <taxon>Chryseolinea</taxon>
    </lineage>
</organism>
<evidence type="ECO:0000256" key="3">
    <source>
        <dbReference type="ARBA" id="ARBA00022741"/>
    </source>
</evidence>
<keyword evidence="3" id="KW-0547">Nucleotide-binding</keyword>
<accession>A0ABS1KZD9</accession>
<dbReference type="PANTHER" id="PTHR46743">
    <property type="entry name" value="TEICHOIC ACIDS EXPORT ATP-BINDING PROTEIN TAGH"/>
    <property type="match status" value="1"/>
</dbReference>
<dbReference type="EMBL" id="JAERRB010000009">
    <property type="protein sequence ID" value="MBL0744037.1"/>
    <property type="molecule type" value="Genomic_DNA"/>
</dbReference>
<dbReference type="Proteomes" id="UP000613030">
    <property type="component" value="Unassembled WGS sequence"/>
</dbReference>
<dbReference type="SUPFAM" id="SSF52540">
    <property type="entry name" value="P-loop containing nucleoside triphosphate hydrolases"/>
    <property type="match status" value="1"/>
</dbReference>
<dbReference type="RefSeq" id="WP_202013688.1">
    <property type="nucleotide sequence ID" value="NZ_JAERRB010000009.1"/>
</dbReference>
<keyword evidence="7" id="KW-1185">Reference proteome</keyword>